<comment type="caution">
    <text evidence="1">The sequence shown here is derived from an EMBL/GenBank/DDBJ whole genome shotgun (WGS) entry which is preliminary data.</text>
</comment>
<dbReference type="RefSeq" id="WP_284132244.1">
    <property type="nucleotide sequence ID" value="NZ_JASKYM010000002.1"/>
</dbReference>
<name>A0ABT7E8P2_9FIRM</name>
<gene>
    <name evidence="1" type="ORF">QOZ84_07025</name>
</gene>
<accession>A0ABT7E8P2</accession>
<organism evidence="1 2">
    <name type="scientific">Romboutsia sedimentorum</name>
    <dbReference type="NCBI Taxonomy" id="1368474"/>
    <lineage>
        <taxon>Bacteria</taxon>
        <taxon>Bacillati</taxon>
        <taxon>Bacillota</taxon>
        <taxon>Clostridia</taxon>
        <taxon>Peptostreptococcales</taxon>
        <taxon>Peptostreptococcaceae</taxon>
        <taxon>Romboutsia</taxon>
    </lineage>
</organism>
<reference evidence="1 2" key="1">
    <citation type="submission" date="2023-05" db="EMBL/GenBank/DDBJ databases">
        <title>Rombocin, a short stable natural nisin variant, displays selective antimicrobial activity against Listeria monocytogenes and employs dual mode of action to kill target bacterial strains.</title>
        <authorList>
            <person name="Wambui J."/>
            <person name="Stephan R."/>
            <person name="Kuipers O.P."/>
        </authorList>
    </citation>
    <scope>NUCLEOTIDE SEQUENCE [LARGE SCALE GENOMIC DNA]</scope>
    <source>
        <strain evidence="1 2">RC002</strain>
    </source>
</reference>
<protein>
    <submittedName>
        <fullName evidence="1">Uncharacterized protein</fullName>
    </submittedName>
</protein>
<evidence type="ECO:0000313" key="2">
    <source>
        <dbReference type="Proteomes" id="UP001301012"/>
    </source>
</evidence>
<sequence>MKTLKLDGDQINLIKRAVDHYNEDIEKEYLRLVNTAITEEQRKLHTNEKATIESLNAKLGKK</sequence>
<dbReference type="EMBL" id="JASKYM010000002">
    <property type="protein sequence ID" value="MDK2563296.1"/>
    <property type="molecule type" value="Genomic_DNA"/>
</dbReference>
<dbReference type="Proteomes" id="UP001301012">
    <property type="component" value="Unassembled WGS sequence"/>
</dbReference>
<evidence type="ECO:0000313" key="1">
    <source>
        <dbReference type="EMBL" id="MDK2563296.1"/>
    </source>
</evidence>
<keyword evidence="2" id="KW-1185">Reference proteome</keyword>
<proteinExistence type="predicted"/>